<evidence type="ECO:0000256" key="1">
    <source>
        <dbReference type="SAM" id="SignalP"/>
    </source>
</evidence>
<organism evidence="2 3">
    <name type="scientific">Sphingomonas jeddahensis</name>
    <dbReference type="NCBI Taxonomy" id="1915074"/>
    <lineage>
        <taxon>Bacteria</taxon>
        <taxon>Pseudomonadati</taxon>
        <taxon>Pseudomonadota</taxon>
        <taxon>Alphaproteobacteria</taxon>
        <taxon>Sphingomonadales</taxon>
        <taxon>Sphingomonadaceae</taxon>
        <taxon>Sphingomonas</taxon>
    </lineage>
</organism>
<protein>
    <recommendedName>
        <fullName evidence="4">Secreted protein</fullName>
    </recommendedName>
</protein>
<accession>A0A1V2EXK7</accession>
<dbReference type="Proteomes" id="UP000188729">
    <property type="component" value="Unassembled WGS sequence"/>
</dbReference>
<feature type="chain" id="PRO_5012595321" description="Secreted protein" evidence="1">
    <location>
        <begin position="23"/>
        <end position="64"/>
    </location>
</feature>
<dbReference type="PROSITE" id="PS51257">
    <property type="entry name" value="PROKAR_LIPOPROTEIN"/>
    <property type="match status" value="1"/>
</dbReference>
<evidence type="ECO:0000313" key="2">
    <source>
        <dbReference type="EMBL" id="ONF96894.1"/>
    </source>
</evidence>
<dbReference type="AlphaFoldDB" id="A0A1V2EXK7"/>
<feature type="signal peptide" evidence="1">
    <location>
        <begin position="1"/>
        <end position="22"/>
    </location>
</feature>
<sequence>MRLTIRGAQAALPLLLFATACSSDPAPPGAVTADEERQLNEAAMMLEANSVALDNLTEEEGEQP</sequence>
<name>A0A1V2EXK7_9SPHN</name>
<dbReference type="RefSeq" id="WP_076743851.1">
    <property type="nucleotide sequence ID" value="NZ_MPSB01000003.1"/>
</dbReference>
<evidence type="ECO:0008006" key="4">
    <source>
        <dbReference type="Google" id="ProtNLM"/>
    </source>
</evidence>
<keyword evidence="1" id="KW-0732">Signal</keyword>
<reference evidence="2 3" key="1">
    <citation type="submission" date="2016-11" db="EMBL/GenBank/DDBJ databases">
        <title>Genome sequence of Sphingomonas jeddahensis G39.</title>
        <authorList>
            <person name="Poehlein A."/>
            <person name="Wuebbeler J.H."/>
            <person name="Steinbuechel A."/>
            <person name="Daniel R."/>
        </authorList>
    </citation>
    <scope>NUCLEOTIDE SEQUENCE [LARGE SCALE GENOMIC DNA]</scope>
    <source>
        <strain evidence="2 3">G39</strain>
    </source>
</reference>
<comment type="caution">
    <text evidence="2">The sequence shown here is derived from an EMBL/GenBank/DDBJ whole genome shotgun (WGS) entry which is preliminary data.</text>
</comment>
<dbReference type="EMBL" id="MPSB01000003">
    <property type="protein sequence ID" value="ONF96894.1"/>
    <property type="molecule type" value="Genomic_DNA"/>
</dbReference>
<evidence type="ECO:0000313" key="3">
    <source>
        <dbReference type="Proteomes" id="UP000188729"/>
    </source>
</evidence>
<gene>
    <name evidence="2" type="ORF">SPHI_10900</name>
</gene>
<keyword evidence="3" id="KW-1185">Reference proteome</keyword>
<proteinExistence type="predicted"/>
<dbReference type="STRING" id="1915074.SPHI_10900"/>
<dbReference type="OrthoDB" id="7585334at2"/>